<dbReference type="EMBL" id="PTLS01000053">
    <property type="protein sequence ID" value="RMX24417.1"/>
    <property type="molecule type" value="Genomic_DNA"/>
</dbReference>
<organism evidence="2 3">
    <name type="scientific">Limosilactobacillus reuteri</name>
    <name type="common">Lactobacillus reuteri</name>
    <dbReference type="NCBI Taxonomy" id="1598"/>
    <lineage>
        <taxon>Bacteria</taxon>
        <taxon>Bacillati</taxon>
        <taxon>Bacillota</taxon>
        <taxon>Bacilli</taxon>
        <taxon>Lactobacillales</taxon>
        <taxon>Lactobacillaceae</taxon>
        <taxon>Limosilactobacillus</taxon>
    </lineage>
</organism>
<reference evidence="2 3" key="1">
    <citation type="journal article" date="2018" name="J Appl Environ Microbiol">
        <title>The gut symbionts Lactobacillus reuteri R2lc and 2010 encode a polyketide synthase cluster that activates the mammalian aryl-hydrocarbon receptor.</title>
        <authorList>
            <person name="Ozcam M."/>
            <person name="Roos S."/>
            <person name="Van Pijkeren J.P."/>
        </authorList>
    </citation>
    <scope>NUCLEOTIDE SEQUENCE [LARGE SCALE GENOMIC DNA]</scope>
    <source>
        <strain evidence="2 3">R2lc</strain>
    </source>
</reference>
<protein>
    <submittedName>
        <fullName evidence="2">Uncharacterized protein</fullName>
    </submittedName>
</protein>
<evidence type="ECO:0000256" key="1">
    <source>
        <dbReference type="SAM" id="Phobius"/>
    </source>
</evidence>
<evidence type="ECO:0000313" key="3">
    <source>
        <dbReference type="Proteomes" id="UP000276940"/>
    </source>
</evidence>
<keyword evidence="1" id="KW-1133">Transmembrane helix</keyword>
<comment type="caution">
    <text evidence="2">The sequence shown here is derived from an EMBL/GenBank/DDBJ whole genome shotgun (WGS) entry which is preliminary data.</text>
</comment>
<feature type="transmembrane region" description="Helical" evidence="1">
    <location>
        <begin position="78"/>
        <end position="105"/>
    </location>
</feature>
<gene>
    <name evidence="2" type="ORF">C5O77_10190</name>
</gene>
<dbReference type="RefSeq" id="WP_124216622.1">
    <property type="nucleotide sequence ID" value="NZ_PTLS01000053.1"/>
</dbReference>
<keyword evidence="1" id="KW-0472">Membrane</keyword>
<accession>A0A3M6SAH9</accession>
<proteinExistence type="predicted"/>
<dbReference type="Proteomes" id="UP000276940">
    <property type="component" value="Unassembled WGS sequence"/>
</dbReference>
<evidence type="ECO:0000313" key="2">
    <source>
        <dbReference type="EMBL" id="RMX24417.1"/>
    </source>
</evidence>
<name>A0A3M6SAH9_LIMRT</name>
<dbReference type="AlphaFoldDB" id="A0A3M6SAH9"/>
<keyword evidence="1" id="KW-0812">Transmembrane</keyword>
<feature type="transmembrane region" description="Helical" evidence="1">
    <location>
        <begin position="35"/>
        <end position="58"/>
    </location>
</feature>
<sequence length="120" mass="13159">MKHEAEQELIKTLNGQLSELPAVAKTMVQQYQMSAIVLSILCGVLFIAVLIGTIWLAHYFFKKGENQSFHDKVYRTDYTVGCIATSFAGGLLSVIMLSCLVINVIHACAPIASIIQSLLN</sequence>